<dbReference type="OrthoDB" id="9794638at2"/>
<dbReference type="Proteomes" id="UP000243205">
    <property type="component" value="Unassembled WGS sequence"/>
</dbReference>
<keyword evidence="2" id="KW-0285">Flavoprotein</keyword>
<dbReference type="AlphaFoldDB" id="A0A1G6YLW3"/>
<evidence type="ECO:0000259" key="4">
    <source>
        <dbReference type="SMART" id="SM00903"/>
    </source>
</evidence>
<organism evidence="5 6">
    <name type="scientific">Desulfuromonas thiophila</name>
    <dbReference type="NCBI Taxonomy" id="57664"/>
    <lineage>
        <taxon>Bacteria</taxon>
        <taxon>Pseudomonadati</taxon>
        <taxon>Thermodesulfobacteriota</taxon>
        <taxon>Desulfuromonadia</taxon>
        <taxon>Desulfuromonadales</taxon>
        <taxon>Desulfuromonadaceae</taxon>
        <taxon>Desulfuromonas</taxon>
    </lineage>
</organism>
<gene>
    <name evidence="5" type="ORF">SAMN05661003_10286</name>
</gene>
<dbReference type="STRING" id="57664.SAMN05661003_10286"/>
<dbReference type="Gene3D" id="2.30.110.10">
    <property type="entry name" value="Electron Transport, Fmn-binding Protein, Chain A"/>
    <property type="match status" value="1"/>
</dbReference>
<evidence type="ECO:0000256" key="2">
    <source>
        <dbReference type="ARBA" id="ARBA00022630"/>
    </source>
</evidence>
<comment type="similarity">
    <text evidence="3">Belongs to the flavoredoxin family.</text>
</comment>
<dbReference type="InterPro" id="IPR052174">
    <property type="entry name" value="Flavoredoxin"/>
</dbReference>
<name>A0A1G6YLW3_9BACT</name>
<dbReference type="RefSeq" id="WP_092076024.1">
    <property type="nucleotide sequence ID" value="NZ_FNAQ01000002.1"/>
</dbReference>
<evidence type="ECO:0000313" key="5">
    <source>
        <dbReference type="EMBL" id="SDD90963.1"/>
    </source>
</evidence>
<evidence type="ECO:0000256" key="3">
    <source>
        <dbReference type="ARBA" id="ARBA00038054"/>
    </source>
</evidence>
<dbReference type="PANTHER" id="PTHR43567">
    <property type="entry name" value="FLAVOREDOXIN-RELATED-RELATED"/>
    <property type="match status" value="1"/>
</dbReference>
<dbReference type="SUPFAM" id="SSF50475">
    <property type="entry name" value="FMN-binding split barrel"/>
    <property type="match status" value="1"/>
</dbReference>
<keyword evidence="6" id="KW-1185">Reference proteome</keyword>
<dbReference type="SMART" id="SM00903">
    <property type="entry name" value="Flavin_Reduct"/>
    <property type="match status" value="1"/>
</dbReference>
<dbReference type="Pfam" id="PF01613">
    <property type="entry name" value="Flavin_Reduct"/>
    <property type="match status" value="1"/>
</dbReference>
<feature type="domain" description="Flavin reductase like" evidence="4">
    <location>
        <begin position="11"/>
        <end position="157"/>
    </location>
</feature>
<sequence>MKQSLGAKPIAYPTPVFLVGSYDADGRANMMNAAWGGICCSVPPCVMVAIREERHSYQAIIDRKAFTINIPSRELVVEADYFGIASGRNQDKLAVAGLTVERSELVDAPLLCAAPLVLECRLLSTQQLGSHSLFVGEICDVKVESSCLDRAGLPDARKIDPLVFAPGNSAYFALGDCVAQAFAAGKKLMP</sequence>
<evidence type="ECO:0000256" key="1">
    <source>
        <dbReference type="ARBA" id="ARBA00001917"/>
    </source>
</evidence>
<dbReference type="InterPro" id="IPR002563">
    <property type="entry name" value="Flavin_Rdtase-like_dom"/>
</dbReference>
<dbReference type="EMBL" id="FNAQ01000002">
    <property type="protein sequence ID" value="SDD90963.1"/>
    <property type="molecule type" value="Genomic_DNA"/>
</dbReference>
<protein>
    <submittedName>
        <fullName evidence="5">NADH-FMN oxidoreductase RutF, flavin reductase (DIM6/NTAB) family</fullName>
    </submittedName>
</protein>
<dbReference type="GO" id="GO:0010181">
    <property type="term" value="F:FMN binding"/>
    <property type="evidence" value="ECO:0007669"/>
    <property type="project" value="InterPro"/>
</dbReference>
<reference evidence="6" key="1">
    <citation type="submission" date="2016-10" db="EMBL/GenBank/DDBJ databases">
        <authorList>
            <person name="Varghese N."/>
            <person name="Submissions S."/>
        </authorList>
    </citation>
    <scope>NUCLEOTIDE SEQUENCE [LARGE SCALE GENOMIC DNA]</scope>
    <source>
        <strain evidence="6">DSM 8987</strain>
    </source>
</reference>
<dbReference type="PANTHER" id="PTHR43567:SF1">
    <property type="entry name" value="FLAVOREDOXIN"/>
    <property type="match status" value="1"/>
</dbReference>
<proteinExistence type="inferred from homology"/>
<evidence type="ECO:0000313" key="6">
    <source>
        <dbReference type="Proteomes" id="UP000243205"/>
    </source>
</evidence>
<dbReference type="GO" id="GO:0016646">
    <property type="term" value="F:oxidoreductase activity, acting on the CH-NH group of donors, NAD or NADP as acceptor"/>
    <property type="evidence" value="ECO:0007669"/>
    <property type="project" value="UniProtKB-ARBA"/>
</dbReference>
<dbReference type="InterPro" id="IPR012349">
    <property type="entry name" value="Split_barrel_FMN-bd"/>
</dbReference>
<accession>A0A1G6YLW3</accession>
<comment type="cofactor">
    <cofactor evidence="1">
        <name>FMN</name>
        <dbReference type="ChEBI" id="CHEBI:58210"/>
    </cofactor>
</comment>